<feature type="binding site" evidence="6">
    <location>
        <position position="235"/>
    </location>
    <ligand>
        <name>Zn(2+)</name>
        <dbReference type="ChEBI" id="CHEBI:29105"/>
        <label>2</label>
    </ligand>
</feature>
<dbReference type="Gene3D" id="3.20.20.140">
    <property type="entry name" value="Metal-dependent hydrolases"/>
    <property type="match status" value="1"/>
</dbReference>
<comment type="similarity">
    <text evidence="2 6">Belongs to the metallo-dependent hydrolases superfamily. DHOase family. Class I DHOase subfamily.</text>
</comment>
<dbReference type="RefSeq" id="WP_088075776.1">
    <property type="nucleotide sequence ID" value="NZ_JAHQCR010000017.1"/>
</dbReference>
<feature type="binding site" evidence="6">
    <location>
        <position position="155"/>
    </location>
    <ligand>
        <name>Zn(2+)</name>
        <dbReference type="ChEBI" id="CHEBI:29105"/>
        <label>2</label>
    </ligand>
</feature>
<feature type="binding site" evidence="6">
    <location>
        <begin position="65"/>
        <end position="67"/>
    </location>
    <ligand>
        <name>substrate</name>
    </ligand>
</feature>
<keyword evidence="4 6" id="KW-0378">Hydrolase</keyword>
<evidence type="ECO:0000256" key="2">
    <source>
        <dbReference type="ARBA" id="ARBA00010286"/>
    </source>
</evidence>
<dbReference type="PROSITE" id="PS00482">
    <property type="entry name" value="DIHYDROOROTASE_1"/>
    <property type="match status" value="1"/>
</dbReference>
<feature type="binding site" evidence="6">
    <location>
        <position position="312"/>
    </location>
    <ligand>
        <name>substrate</name>
    </ligand>
</feature>
<keyword evidence="9" id="KW-1185">Reference proteome</keyword>
<evidence type="ECO:0000259" key="7">
    <source>
        <dbReference type="Pfam" id="PF12890"/>
    </source>
</evidence>
<dbReference type="InterPro" id="IPR011059">
    <property type="entry name" value="Metal-dep_hydrolase_composite"/>
</dbReference>
<dbReference type="InterPro" id="IPR032466">
    <property type="entry name" value="Metal_Hydrolase"/>
</dbReference>
<dbReference type="InterPro" id="IPR002195">
    <property type="entry name" value="Dihydroorotase_CS"/>
</dbReference>
<proteinExistence type="inferred from homology"/>
<sequence>MNVLYKNGYTLKESGEKQEIHIQVNSHTGRIEEIHHSPVIEDSFDEIIDLNNQLVSPGFVDLHVHLREPGGEKKETIETGTLAAARGGFTTIAAMPNTRPVPDTPEHFSQINEAMRAKGHVRVLPYASITERQLGKTITDMEQLVELGAFAFTDDGVGVQEAGKMYEAMVKASKLGRAIVAHCEDNSLLYGGAVHKGSFSEKSGVPGILSASESVHIARDVLLAEAAGAHYHVCHVSTKESVRVIRDAKRAGINVTAEVTPHHLILCDEDIPGRDTNYKMNPPLRAADDRQALIDGLRDGTIDFIATDHAPHTAEDKALSMEEAPFGIVGLEIAFPLLYTKLVKTGIIELYELIQWITKKPADAFKLPYGVLEKGSFADFTVIDIEKKDTVDPTNFLSKGKNTPFAGLALTGWPTMTIASGEIAWKMEGAKA</sequence>
<reference evidence="8 9" key="1">
    <citation type="submission" date="2021-06" db="EMBL/GenBank/DDBJ databases">
        <title>Bacillus sp. RD4P76, an endophyte from a halophyte.</title>
        <authorList>
            <person name="Sun J.-Q."/>
        </authorList>
    </citation>
    <scope>NUCLEOTIDE SEQUENCE [LARGE SCALE GENOMIC DNA]</scope>
    <source>
        <strain evidence="8 9">JCM 17098</strain>
    </source>
</reference>
<dbReference type="SUPFAM" id="SSF51338">
    <property type="entry name" value="Composite domain of metallo-dependent hydrolases"/>
    <property type="match status" value="1"/>
</dbReference>
<feature type="binding site" evidence="6">
    <location>
        <position position="182"/>
    </location>
    <ligand>
        <name>Zn(2+)</name>
        <dbReference type="ChEBI" id="CHEBI:29105"/>
        <label>2</label>
    </ligand>
</feature>
<dbReference type="PROSITE" id="PS00483">
    <property type="entry name" value="DIHYDROOROTASE_2"/>
    <property type="match status" value="1"/>
</dbReference>
<evidence type="ECO:0000313" key="8">
    <source>
        <dbReference type="EMBL" id="MBU9720418.1"/>
    </source>
</evidence>
<protein>
    <recommendedName>
        <fullName evidence="6">Dihydroorotase</fullName>
        <shortName evidence="6">DHOase</shortName>
        <ecNumber evidence="6">3.5.2.3</ecNumber>
    </recommendedName>
</protein>
<feature type="binding site" evidence="6">
    <location>
        <position position="308"/>
    </location>
    <ligand>
        <name>Zn(2+)</name>
        <dbReference type="ChEBI" id="CHEBI:29105"/>
        <label>1</label>
    </ligand>
</feature>
<evidence type="ECO:0000256" key="3">
    <source>
        <dbReference type="ARBA" id="ARBA00022723"/>
    </source>
</evidence>
<dbReference type="Gene3D" id="2.30.40.10">
    <property type="entry name" value="Urease, subunit C, domain 1"/>
    <property type="match status" value="1"/>
</dbReference>
<feature type="binding site" evidence="6">
    <location>
        <position position="155"/>
    </location>
    <ligand>
        <name>Zn(2+)</name>
        <dbReference type="ChEBI" id="CHEBI:29105"/>
        <label>1</label>
    </ligand>
</feature>
<feature type="binding site" evidence="6">
    <location>
        <position position="63"/>
    </location>
    <ligand>
        <name>Zn(2+)</name>
        <dbReference type="ChEBI" id="CHEBI:29105"/>
        <label>1</label>
    </ligand>
</feature>
<dbReference type="PANTHER" id="PTHR43668">
    <property type="entry name" value="ALLANTOINASE"/>
    <property type="match status" value="1"/>
</dbReference>
<dbReference type="Pfam" id="PF12890">
    <property type="entry name" value="DHOase"/>
    <property type="match status" value="1"/>
</dbReference>
<keyword evidence="3 6" id="KW-0479">Metal-binding</keyword>
<gene>
    <name evidence="6" type="primary">pyrC</name>
    <name evidence="8" type="ORF">KS407_03050</name>
</gene>
<evidence type="ECO:0000256" key="5">
    <source>
        <dbReference type="ARBA" id="ARBA00022975"/>
    </source>
</evidence>
<accession>A0ABS6JPD1</accession>
<dbReference type="GO" id="GO:0004151">
    <property type="term" value="F:dihydroorotase activity"/>
    <property type="evidence" value="ECO:0007669"/>
    <property type="project" value="UniProtKB-EC"/>
</dbReference>
<comment type="pathway">
    <text evidence="6">Pyrimidine metabolism; UMP biosynthesis via de novo pathway; (S)-dihydroorotate from bicarbonate: step 3/3.</text>
</comment>
<dbReference type="Proteomes" id="UP000790580">
    <property type="component" value="Unassembled WGS sequence"/>
</dbReference>
<comment type="catalytic activity">
    <reaction evidence="6">
        <text>(S)-dihydroorotate + H2O = N-carbamoyl-L-aspartate + H(+)</text>
        <dbReference type="Rhea" id="RHEA:24296"/>
        <dbReference type="ChEBI" id="CHEBI:15377"/>
        <dbReference type="ChEBI" id="CHEBI:15378"/>
        <dbReference type="ChEBI" id="CHEBI:30864"/>
        <dbReference type="ChEBI" id="CHEBI:32814"/>
        <dbReference type="EC" id="3.5.2.3"/>
    </reaction>
</comment>
<comment type="function">
    <text evidence="1 6">Catalyzes the reversible cyclization of carbamoyl aspartate to dihydroorotate.</text>
</comment>
<evidence type="ECO:0000256" key="6">
    <source>
        <dbReference type="HAMAP-Rule" id="MF_00220"/>
    </source>
</evidence>
<feature type="domain" description="Dihydroorotase catalytic" evidence="7">
    <location>
        <begin position="53"/>
        <end position="241"/>
    </location>
</feature>
<dbReference type="CDD" id="cd01317">
    <property type="entry name" value="DHOase_IIa"/>
    <property type="match status" value="1"/>
</dbReference>
<dbReference type="NCBIfam" id="TIGR00857">
    <property type="entry name" value="pyrC_multi"/>
    <property type="match status" value="1"/>
</dbReference>
<dbReference type="SUPFAM" id="SSF51556">
    <property type="entry name" value="Metallo-dependent hydrolases"/>
    <property type="match status" value="1"/>
</dbReference>
<comment type="caution">
    <text evidence="8">The sequence shown here is derived from an EMBL/GenBank/DDBJ whole genome shotgun (WGS) entry which is preliminary data.</text>
</comment>
<dbReference type="HAMAP" id="MF_00220_B">
    <property type="entry name" value="PyrC_classI_B"/>
    <property type="match status" value="1"/>
</dbReference>
<keyword evidence="5 6" id="KW-0665">Pyrimidine biosynthesis</keyword>
<comment type="cofactor">
    <cofactor evidence="6">
        <name>Zn(2+)</name>
        <dbReference type="ChEBI" id="CHEBI:29105"/>
    </cofactor>
    <text evidence="6">Binds 2 Zn(2+) ions per subunit.</text>
</comment>
<evidence type="ECO:0000256" key="4">
    <source>
        <dbReference type="ARBA" id="ARBA00022801"/>
    </source>
</evidence>
<name>A0ABS6JPD1_9BACI</name>
<dbReference type="EMBL" id="JAHQCR010000017">
    <property type="protein sequence ID" value="MBU9720418.1"/>
    <property type="molecule type" value="Genomic_DNA"/>
</dbReference>
<dbReference type="PANTHER" id="PTHR43668:SF2">
    <property type="entry name" value="ALLANTOINASE"/>
    <property type="match status" value="1"/>
</dbReference>
<feature type="binding site" evidence="6">
    <location>
        <begin position="326"/>
        <end position="327"/>
    </location>
    <ligand>
        <name>substrate</name>
    </ligand>
</feature>
<feature type="binding site" evidence="6">
    <location>
        <position position="65"/>
    </location>
    <ligand>
        <name>Zn(2+)</name>
        <dbReference type="ChEBI" id="CHEBI:29105"/>
        <label>1</label>
    </ligand>
</feature>
<dbReference type="InterPro" id="IPR024403">
    <property type="entry name" value="DHOase_cat"/>
</dbReference>
<keyword evidence="6" id="KW-0862">Zinc</keyword>
<dbReference type="InterPro" id="IPR050138">
    <property type="entry name" value="DHOase/Allantoinase_Hydrolase"/>
</dbReference>
<feature type="binding site" evidence="6">
    <location>
        <position position="281"/>
    </location>
    <ligand>
        <name>substrate</name>
    </ligand>
</feature>
<dbReference type="NCBIfam" id="NF006837">
    <property type="entry name" value="PRK09357.1-2"/>
    <property type="match status" value="1"/>
</dbReference>
<feature type="binding site" evidence="6">
    <location>
        <position position="97"/>
    </location>
    <ligand>
        <name>substrate</name>
    </ligand>
</feature>
<evidence type="ECO:0000256" key="1">
    <source>
        <dbReference type="ARBA" id="ARBA00002368"/>
    </source>
</evidence>
<dbReference type="InterPro" id="IPR004722">
    <property type="entry name" value="DHOase"/>
</dbReference>
<evidence type="ECO:0000313" key="9">
    <source>
        <dbReference type="Proteomes" id="UP000790580"/>
    </source>
</evidence>
<feature type="active site" evidence="6">
    <location>
        <position position="308"/>
    </location>
</feature>
<organism evidence="8 9">
    <name type="scientific">Evansella alkalicola</name>
    <dbReference type="NCBI Taxonomy" id="745819"/>
    <lineage>
        <taxon>Bacteria</taxon>
        <taxon>Bacillati</taxon>
        <taxon>Bacillota</taxon>
        <taxon>Bacilli</taxon>
        <taxon>Bacillales</taxon>
        <taxon>Bacillaceae</taxon>
        <taxon>Evansella</taxon>
    </lineage>
</organism>
<dbReference type="EC" id="3.5.2.3" evidence="6"/>